<dbReference type="Gene3D" id="1.10.10.10">
    <property type="entry name" value="Winged helix-like DNA-binding domain superfamily/Winged helix DNA-binding domain"/>
    <property type="match status" value="1"/>
</dbReference>
<sequence length="78" mass="8981">MPARSDPRAILRGGLPDRYLTPDDVSELLDVPVETLYQWRKKRTGPPGFRVGKHTRYDPADLYDWIAEQKRNDISQAA</sequence>
<accession>A0A0J6XKG1</accession>
<keyword evidence="3" id="KW-1185">Reference proteome</keyword>
<dbReference type="STRING" id="66430.ACS04_18255"/>
<keyword evidence="2" id="KW-0238">DNA-binding</keyword>
<evidence type="ECO:0000313" key="2">
    <source>
        <dbReference type="EMBL" id="KMO96565.1"/>
    </source>
</evidence>
<dbReference type="SUPFAM" id="SSF46955">
    <property type="entry name" value="Putative DNA-binding domain"/>
    <property type="match status" value="1"/>
</dbReference>
<evidence type="ECO:0000313" key="3">
    <source>
        <dbReference type="Proteomes" id="UP000035932"/>
    </source>
</evidence>
<dbReference type="GO" id="GO:0003677">
    <property type="term" value="F:DNA binding"/>
    <property type="evidence" value="ECO:0007669"/>
    <property type="project" value="UniProtKB-KW"/>
</dbReference>
<reference evidence="2 3" key="1">
    <citation type="submission" date="2015-06" db="EMBL/GenBank/DDBJ databases">
        <title>Recapitulation of the evolution of biosynthetic gene clusters reveals hidden chemical diversity on bacterial genomes.</title>
        <authorList>
            <person name="Cruz-Morales P."/>
            <person name="Martinez-Guerrero C."/>
            <person name="Morales-Escalante M.A."/>
            <person name="Yanez-Guerra L.A."/>
            <person name="Kopp J.F."/>
            <person name="Feldmann J."/>
            <person name="Ramos-Aboites H.E."/>
            <person name="Barona-Gomez F."/>
        </authorList>
    </citation>
    <scope>NUCLEOTIDE SEQUENCE [LARGE SCALE GENOMIC DNA]</scope>
    <source>
        <strain evidence="2 3">ATCC 31245</strain>
    </source>
</reference>
<comment type="caution">
    <text evidence="2">The sequence shown here is derived from an EMBL/GenBank/DDBJ whole genome shotgun (WGS) entry which is preliminary data.</text>
</comment>
<dbReference type="EMBL" id="LFML01000068">
    <property type="protein sequence ID" value="KMO96565.1"/>
    <property type="molecule type" value="Genomic_DNA"/>
</dbReference>
<organism evidence="2 3">
    <name type="scientific">Streptomyces roseus</name>
    <dbReference type="NCBI Taxonomy" id="66430"/>
    <lineage>
        <taxon>Bacteria</taxon>
        <taxon>Bacillati</taxon>
        <taxon>Actinomycetota</taxon>
        <taxon>Actinomycetes</taxon>
        <taxon>Kitasatosporales</taxon>
        <taxon>Streptomycetaceae</taxon>
        <taxon>Streptomyces</taxon>
    </lineage>
</organism>
<gene>
    <name evidence="2" type="ORF">ACS04_18255</name>
</gene>
<dbReference type="OrthoDB" id="5524782at2"/>
<dbReference type="InterPro" id="IPR009061">
    <property type="entry name" value="DNA-bd_dom_put_sf"/>
</dbReference>
<protein>
    <submittedName>
        <fullName evidence="2">DNA-binding protein</fullName>
    </submittedName>
</protein>
<dbReference type="Pfam" id="PF12728">
    <property type="entry name" value="HTH_17"/>
    <property type="match status" value="1"/>
</dbReference>
<dbReference type="Proteomes" id="UP000035932">
    <property type="component" value="Unassembled WGS sequence"/>
</dbReference>
<dbReference type="RefSeq" id="WP_048477689.1">
    <property type="nucleotide sequence ID" value="NZ_JBIRUD010000005.1"/>
</dbReference>
<dbReference type="InterPro" id="IPR041657">
    <property type="entry name" value="HTH_17"/>
</dbReference>
<feature type="domain" description="Helix-turn-helix" evidence="1">
    <location>
        <begin position="19"/>
        <end position="69"/>
    </location>
</feature>
<dbReference type="AlphaFoldDB" id="A0A0J6XKG1"/>
<dbReference type="PATRIC" id="fig|66430.4.peg.6370"/>
<evidence type="ECO:0000259" key="1">
    <source>
        <dbReference type="Pfam" id="PF12728"/>
    </source>
</evidence>
<dbReference type="InterPro" id="IPR036388">
    <property type="entry name" value="WH-like_DNA-bd_sf"/>
</dbReference>
<proteinExistence type="predicted"/>
<name>A0A0J6XKG1_9ACTN</name>